<dbReference type="OrthoDB" id="6940959at2"/>
<dbReference type="SUPFAM" id="SSF52540">
    <property type="entry name" value="P-loop containing nucleoside triphosphate hydrolases"/>
    <property type="match status" value="1"/>
</dbReference>
<dbReference type="InterPro" id="IPR027417">
    <property type="entry name" value="P-loop_NTPase"/>
</dbReference>
<accession>A0A7X2S837</accession>
<organism evidence="2 3">
    <name type="scientific">Metabacillus mangrovi</name>
    <dbReference type="NCBI Taxonomy" id="1491830"/>
    <lineage>
        <taxon>Bacteria</taxon>
        <taxon>Bacillati</taxon>
        <taxon>Bacillota</taxon>
        <taxon>Bacilli</taxon>
        <taxon>Bacillales</taxon>
        <taxon>Bacillaceae</taxon>
        <taxon>Metabacillus</taxon>
    </lineage>
</organism>
<evidence type="ECO:0000256" key="1">
    <source>
        <dbReference type="SAM" id="Coils"/>
    </source>
</evidence>
<evidence type="ECO:0000313" key="2">
    <source>
        <dbReference type="EMBL" id="MTH54531.1"/>
    </source>
</evidence>
<keyword evidence="3" id="KW-1185">Reference proteome</keyword>
<proteinExistence type="predicted"/>
<dbReference type="AlphaFoldDB" id="A0A7X2S837"/>
<keyword evidence="1" id="KW-0175">Coiled coil</keyword>
<dbReference type="Proteomes" id="UP000434639">
    <property type="component" value="Unassembled WGS sequence"/>
</dbReference>
<gene>
    <name evidence="2" type="ORF">GKZ89_14090</name>
</gene>
<reference evidence="2 3" key="1">
    <citation type="journal article" date="2017" name="Int. J. Syst. Evol. Microbiol.">
        <title>Bacillus mangrovi sp. nov., isolated from a sediment sample from a mangrove forest.</title>
        <authorList>
            <person name="Gupta V."/>
            <person name="Singh P.K."/>
            <person name="Korpole S."/>
            <person name="Tanuku N.R.S."/>
            <person name="Pinnaka A.K."/>
        </authorList>
    </citation>
    <scope>NUCLEOTIDE SEQUENCE [LARGE SCALE GENOMIC DNA]</scope>
    <source>
        <strain evidence="2 3">KCTC 33872</strain>
    </source>
</reference>
<evidence type="ECO:0000313" key="3">
    <source>
        <dbReference type="Proteomes" id="UP000434639"/>
    </source>
</evidence>
<name>A0A7X2S837_9BACI</name>
<comment type="caution">
    <text evidence="2">The sequence shown here is derived from an EMBL/GenBank/DDBJ whole genome shotgun (WGS) entry which is preliminary data.</text>
</comment>
<dbReference type="Gene3D" id="3.40.50.300">
    <property type="entry name" value="P-loop containing nucleotide triphosphate hydrolases"/>
    <property type="match status" value="1"/>
</dbReference>
<sequence length="629" mass="74335">MQHLLIEFQKHRMDWAFEAKDDFLNQFRIFKATENKQEDRKLIISVYGPTQVGKTSLILTLMGVKEQYLDEISEFLRGKRKLGESATATVTKYQISPTEDFIVKVPDHQERIIKSVHEFEEQMAHLRNLVETGSIQSIEPVNIAVPKSKCKEQVRQIELLDLPGIESAELKEQRHVARCVEFWVPNSHICLIVNGAADLTFLRDIPMSNLQRWYKLPDNYFIVLTRAFSPESVQRRIQSNEIVETKDVISYYRREIEDILKEKIGTIYPIEIGGSIKFLSEKEQILANSIFSALKERIEKLDIQDISFRFLTGYYQEIVVQSEREIKYHKDQIAAKQEELDQIQKQKERFQHETSKMIDDYTYRLSILNKRINRADFIYYNTFKSDCFEEKALSIYDHVSEEGMLVWKASKLNHLASNTVLTIQDDMILHLNEMNNLFNEINDAFELYGNDVLRMETEPHIAFYNWDYSIMDQYFSKGSFKAKKEEMLELLLDDITAACRSVGENYQNIKNRCHSLKSNVLFSKKRLENVYKVKVDKTNKHYQQIYEHRESLKDSLEQIIEQWKQDLDHASKYRNYIIKHFLQQKNYLLRMAESDNLEERYLAGLHLYTLGKDASKIIHTLEFENEQIL</sequence>
<feature type="coiled-coil region" evidence="1">
    <location>
        <begin position="319"/>
        <end position="353"/>
    </location>
</feature>
<protein>
    <submittedName>
        <fullName evidence="2">Uncharacterized protein</fullName>
    </submittedName>
</protein>
<dbReference type="EMBL" id="WMIB01000015">
    <property type="protein sequence ID" value="MTH54531.1"/>
    <property type="molecule type" value="Genomic_DNA"/>
</dbReference>
<dbReference type="RefSeq" id="WP_155113043.1">
    <property type="nucleotide sequence ID" value="NZ_WMIB01000015.1"/>
</dbReference>